<keyword evidence="6" id="KW-1185">Reference proteome</keyword>
<dbReference type="Pfam" id="PF02595">
    <property type="entry name" value="Gly_kinase"/>
    <property type="match status" value="1"/>
</dbReference>
<keyword evidence="2 4" id="KW-0808">Transferase</keyword>
<gene>
    <name evidence="5" type="ORF">ATW55_08405</name>
</gene>
<dbReference type="PANTHER" id="PTHR21599">
    <property type="entry name" value="GLYCERATE KINASE"/>
    <property type="match status" value="1"/>
</dbReference>
<dbReference type="SUPFAM" id="SSF110738">
    <property type="entry name" value="Glycerate kinase I"/>
    <property type="match status" value="1"/>
</dbReference>
<dbReference type="PANTHER" id="PTHR21599:SF0">
    <property type="entry name" value="GLYCERATE KINASE"/>
    <property type="match status" value="1"/>
</dbReference>
<keyword evidence="3 4" id="KW-0418">Kinase</keyword>
<dbReference type="EMBL" id="LPVJ01000009">
    <property type="protein sequence ID" value="KUO96821.1"/>
    <property type="molecule type" value="Genomic_DNA"/>
</dbReference>
<dbReference type="OrthoDB" id="9774290at2"/>
<dbReference type="InterPro" id="IPR018193">
    <property type="entry name" value="Glyc_kinase_flavodox-like_fold"/>
</dbReference>
<comment type="similarity">
    <text evidence="1 4">Belongs to the glycerate kinase type-1 family.</text>
</comment>
<accession>A0A101XSU5</accession>
<evidence type="ECO:0000256" key="3">
    <source>
        <dbReference type="ARBA" id="ARBA00022777"/>
    </source>
</evidence>
<proteinExistence type="inferred from homology"/>
<dbReference type="InterPro" id="IPR018197">
    <property type="entry name" value="Glycerate_kinase_RE-like"/>
</dbReference>
<dbReference type="PIRSF" id="PIRSF006078">
    <property type="entry name" value="GlxK"/>
    <property type="match status" value="1"/>
</dbReference>
<dbReference type="RefSeq" id="WP_067712743.1">
    <property type="nucleotide sequence ID" value="NZ_LPVJ01000009.1"/>
</dbReference>
<dbReference type="InterPro" id="IPR004381">
    <property type="entry name" value="Glycerate_kinase"/>
</dbReference>
<dbReference type="Gene3D" id="3.90.1510.10">
    <property type="entry name" value="Glycerate kinase, domain 2"/>
    <property type="match status" value="1"/>
</dbReference>
<dbReference type="InterPro" id="IPR036129">
    <property type="entry name" value="Glycerate_kinase_sf"/>
</dbReference>
<sequence>MRIVIAPDSFKSACSAVLVARAMARGCQAAFPDAQILELPLADGGEGTQDALLAATHGCAVPLALLDAHLRPFKSSFGVLGDKKTAVLELARVCGLPLLAEAEKDPLETSTFGFGIMMREALRKGYQRFLVGLGGSSTNDGGLGFLTALGALFFDERGNAVEPRGKNLQKVAVADFTELDPILKHVSITVLSDVDNPLLGTRGATRVYGLQKGATQDAIEQLEAGMENFSEIVEKALDGTWSKMPGAGAAGGMGFALLALGARLTSGAKYLADVVALRETIQTADVVLTGEGQSDAQTAYGKLPGLVGAIAAECGVPAFLLSGSLGAGYEVLYDRFAGIRSIQQRPLSLEDCLPHTAAFLEAAAFDIIHAHHHAVKR</sequence>
<name>A0A101XSU5_9BACL</name>
<evidence type="ECO:0000256" key="4">
    <source>
        <dbReference type="PIRNR" id="PIRNR006078"/>
    </source>
</evidence>
<dbReference type="Gene3D" id="3.40.50.10350">
    <property type="entry name" value="Glycerate kinase, domain 1"/>
    <property type="match status" value="1"/>
</dbReference>
<dbReference type="Proteomes" id="UP000053557">
    <property type="component" value="Unassembled WGS sequence"/>
</dbReference>
<evidence type="ECO:0000256" key="1">
    <source>
        <dbReference type="ARBA" id="ARBA00006284"/>
    </source>
</evidence>
<reference evidence="5 6" key="1">
    <citation type="submission" date="2015-12" db="EMBL/GenBank/DDBJ databases">
        <title>Draft genome sequence of Acidibacillus ferrooxidans ITV001, isolated from a chalcopyrite acid mine drainage site in Brazil.</title>
        <authorList>
            <person name="Dall'Agnol H."/>
            <person name="Nancucheo I."/>
            <person name="Johnson B."/>
            <person name="Oliveira R."/>
            <person name="Leite L."/>
            <person name="Pylro V."/>
            <person name="Nunes G.L."/>
            <person name="Tzotzos G."/>
            <person name="Fernandes G.R."/>
            <person name="Dutra J."/>
            <person name="Orellana S.C."/>
            <person name="Oliveira G."/>
        </authorList>
    </citation>
    <scope>NUCLEOTIDE SEQUENCE [LARGE SCALE GENOMIC DNA]</scope>
    <source>
        <strain evidence="6">ITV01</strain>
    </source>
</reference>
<dbReference type="NCBIfam" id="TIGR00045">
    <property type="entry name" value="glycerate kinase"/>
    <property type="match status" value="1"/>
</dbReference>
<evidence type="ECO:0008006" key="7">
    <source>
        <dbReference type="Google" id="ProtNLM"/>
    </source>
</evidence>
<evidence type="ECO:0000313" key="5">
    <source>
        <dbReference type="EMBL" id="KUO96821.1"/>
    </source>
</evidence>
<dbReference type="GO" id="GO:0031388">
    <property type="term" value="P:organic acid phosphorylation"/>
    <property type="evidence" value="ECO:0007669"/>
    <property type="project" value="UniProtKB-UniRule"/>
</dbReference>
<evidence type="ECO:0000256" key="2">
    <source>
        <dbReference type="ARBA" id="ARBA00022679"/>
    </source>
</evidence>
<dbReference type="AlphaFoldDB" id="A0A101XSU5"/>
<comment type="caution">
    <text evidence="5">The sequence shown here is derived from an EMBL/GenBank/DDBJ whole genome shotgun (WGS) entry which is preliminary data.</text>
</comment>
<protein>
    <recommendedName>
        <fullName evidence="7">Glycerate kinase</fullName>
    </recommendedName>
</protein>
<dbReference type="GO" id="GO:0008887">
    <property type="term" value="F:glycerate kinase activity"/>
    <property type="evidence" value="ECO:0007669"/>
    <property type="project" value="UniProtKB-UniRule"/>
</dbReference>
<evidence type="ECO:0000313" key="6">
    <source>
        <dbReference type="Proteomes" id="UP000053557"/>
    </source>
</evidence>
<organism evidence="5 6">
    <name type="scientific">Ferroacidibacillus organovorans</name>
    <dbReference type="NCBI Taxonomy" id="1765683"/>
    <lineage>
        <taxon>Bacteria</taxon>
        <taxon>Bacillati</taxon>
        <taxon>Bacillota</taxon>
        <taxon>Bacilli</taxon>
        <taxon>Bacillales</taxon>
        <taxon>Alicyclobacillaceae</taxon>
        <taxon>Ferroacidibacillus</taxon>
    </lineage>
</organism>